<gene>
    <name evidence="2" type="ORF">LNINA_LOCUS3965</name>
</gene>
<dbReference type="GO" id="GO:0003779">
    <property type="term" value="F:actin binding"/>
    <property type="evidence" value="ECO:0007669"/>
    <property type="project" value="InterPro"/>
</dbReference>
<dbReference type="SUPFAM" id="SSF47050">
    <property type="entry name" value="VHP, Villin headpiece domain"/>
    <property type="match status" value="1"/>
</dbReference>
<proteinExistence type="predicted"/>
<evidence type="ECO:0000313" key="2">
    <source>
        <dbReference type="EMBL" id="CAK1544198.1"/>
    </source>
</evidence>
<evidence type="ECO:0000313" key="3">
    <source>
        <dbReference type="Proteomes" id="UP001497472"/>
    </source>
</evidence>
<feature type="domain" description="HP" evidence="1">
    <location>
        <begin position="37"/>
        <end position="102"/>
    </location>
</feature>
<dbReference type="Pfam" id="PF02209">
    <property type="entry name" value="VHP"/>
    <property type="match status" value="1"/>
</dbReference>
<dbReference type="SMART" id="SM00153">
    <property type="entry name" value="VHP"/>
    <property type="match status" value="1"/>
</dbReference>
<organism evidence="2 3">
    <name type="scientific">Leptosia nina</name>
    <dbReference type="NCBI Taxonomy" id="320188"/>
    <lineage>
        <taxon>Eukaryota</taxon>
        <taxon>Metazoa</taxon>
        <taxon>Ecdysozoa</taxon>
        <taxon>Arthropoda</taxon>
        <taxon>Hexapoda</taxon>
        <taxon>Insecta</taxon>
        <taxon>Pterygota</taxon>
        <taxon>Neoptera</taxon>
        <taxon>Endopterygota</taxon>
        <taxon>Lepidoptera</taxon>
        <taxon>Glossata</taxon>
        <taxon>Ditrysia</taxon>
        <taxon>Papilionoidea</taxon>
        <taxon>Pieridae</taxon>
        <taxon>Pierinae</taxon>
        <taxon>Leptosia</taxon>
    </lineage>
</organism>
<accession>A0AAV1J6E4</accession>
<dbReference type="Gene3D" id="1.10.950.10">
    <property type="entry name" value="Villin headpiece domain"/>
    <property type="match status" value="1"/>
</dbReference>
<evidence type="ECO:0000259" key="1">
    <source>
        <dbReference type="PROSITE" id="PS51089"/>
    </source>
</evidence>
<keyword evidence="3" id="KW-1185">Reference proteome</keyword>
<dbReference type="InterPro" id="IPR036886">
    <property type="entry name" value="Villin_headpiece_dom_sf"/>
</dbReference>
<dbReference type="GO" id="GO:0007010">
    <property type="term" value="P:cytoskeleton organization"/>
    <property type="evidence" value="ECO:0007669"/>
    <property type="project" value="InterPro"/>
</dbReference>
<protein>
    <recommendedName>
        <fullName evidence="1">HP domain-containing protein</fullName>
    </recommendedName>
</protein>
<dbReference type="InterPro" id="IPR003128">
    <property type="entry name" value="Villin_headpiece"/>
</dbReference>
<dbReference type="AlphaFoldDB" id="A0AAV1J6E4"/>
<dbReference type="PROSITE" id="PS51089">
    <property type="entry name" value="HP"/>
    <property type="match status" value="1"/>
</dbReference>
<comment type="caution">
    <text evidence="2">The sequence shown here is derived from an EMBL/GenBank/DDBJ whole genome shotgun (WGS) entry which is preliminary data.</text>
</comment>
<sequence>MWKGHKTFSAIISALEGKAIVHGGNSTLQNGNTENQFDQHEKYPLSVLRGPKEHMPSDVDPLTKEIYLTHDDFVSTFNMPYNQFRTLPLWKQKNIKKSVGLF</sequence>
<reference evidence="2 3" key="1">
    <citation type="submission" date="2023-11" db="EMBL/GenBank/DDBJ databases">
        <authorList>
            <person name="Okamura Y."/>
        </authorList>
    </citation>
    <scope>NUCLEOTIDE SEQUENCE [LARGE SCALE GENOMIC DNA]</scope>
</reference>
<name>A0AAV1J6E4_9NEOP</name>
<dbReference type="Proteomes" id="UP001497472">
    <property type="component" value="Unassembled WGS sequence"/>
</dbReference>
<dbReference type="EMBL" id="CAVLEF010000005">
    <property type="protein sequence ID" value="CAK1544198.1"/>
    <property type="molecule type" value="Genomic_DNA"/>
</dbReference>